<comment type="similarity">
    <text evidence="1 11">Belongs to the DnaX/STICHEL family.</text>
</comment>
<keyword evidence="4 11" id="KW-0235">DNA replication</keyword>
<dbReference type="GO" id="GO:0003677">
    <property type="term" value="F:DNA binding"/>
    <property type="evidence" value="ECO:0007669"/>
    <property type="project" value="InterPro"/>
</dbReference>
<keyword evidence="5" id="KW-0479">Metal-binding</keyword>
<dbReference type="InterPro" id="IPR027417">
    <property type="entry name" value="P-loop_NTPase"/>
</dbReference>
<dbReference type="GO" id="GO:0005524">
    <property type="term" value="F:ATP binding"/>
    <property type="evidence" value="ECO:0007669"/>
    <property type="project" value="UniProtKB-KW"/>
</dbReference>
<gene>
    <name evidence="11" type="primary">dnaX</name>
    <name evidence="13" type="ORF">FA047_07775</name>
</gene>
<dbReference type="Pfam" id="PF12169">
    <property type="entry name" value="DNA_pol3_gamma3"/>
    <property type="match status" value="1"/>
</dbReference>
<dbReference type="FunFam" id="1.10.8.60:FF:000013">
    <property type="entry name" value="DNA polymerase III subunit gamma/tau"/>
    <property type="match status" value="1"/>
</dbReference>
<comment type="subunit">
    <text evidence="11">DNA polymerase III contains a core (composed of alpha, epsilon and theta chains) that associates with a tau subunit. This core dimerizes to form the POLIII' complex. PolIII' associates with the gamma complex (composed of gamma, delta, delta', psi and chi chains) and with the beta chain to form the complete DNA polymerase III complex.</text>
</comment>
<evidence type="ECO:0000256" key="9">
    <source>
        <dbReference type="ARBA" id="ARBA00022932"/>
    </source>
</evidence>
<evidence type="ECO:0000259" key="12">
    <source>
        <dbReference type="SMART" id="SM00382"/>
    </source>
</evidence>
<keyword evidence="2 11" id="KW-0808">Transferase</keyword>
<dbReference type="InterPro" id="IPR012763">
    <property type="entry name" value="DNA_pol_III_sug/sutau_N"/>
</dbReference>
<dbReference type="PANTHER" id="PTHR11669">
    <property type="entry name" value="REPLICATION FACTOR C / DNA POLYMERASE III GAMMA-TAU SUBUNIT"/>
    <property type="match status" value="1"/>
</dbReference>
<dbReference type="Proteomes" id="UP000307244">
    <property type="component" value="Unassembled WGS sequence"/>
</dbReference>
<proteinExistence type="inferred from homology"/>
<dbReference type="InterPro" id="IPR045085">
    <property type="entry name" value="HLD_clamp_pol_III_gamma_tau"/>
</dbReference>
<dbReference type="SUPFAM" id="SSF52540">
    <property type="entry name" value="P-loop containing nucleoside triphosphate hydrolases"/>
    <property type="match status" value="1"/>
</dbReference>
<dbReference type="InterPro" id="IPR001270">
    <property type="entry name" value="ClpA/B"/>
</dbReference>
<dbReference type="InterPro" id="IPR005790">
    <property type="entry name" value="DNA_polIII_delta"/>
</dbReference>
<accession>A0A4V5NZG1</accession>
<dbReference type="GO" id="GO:0009360">
    <property type="term" value="C:DNA polymerase III complex"/>
    <property type="evidence" value="ECO:0007669"/>
    <property type="project" value="InterPro"/>
</dbReference>
<dbReference type="PRINTS" id="PR00300">
    <property type="entry name" value="CLPPROTEASEA"/>
</dbReference>
<dbReference type="AlphaFoldDB" id="A0A4V5NZG1"/>
<dbReference type="SUPFAM" id="SSF48019">
    <property type="entry name" value="post-AAA+ oligomerization domain-like"/>
    <property type="match status" value="1"/>
</dbReference>
<keyword evidence="9 11" id="KW-0239">DNA-directed DNA polymerase</keyword>
<protein>
    <recommendedName>
        <fullName evidence="11">DNA polymerase III subunit gamma/tau</fullName>
        <ecNumber evidence="11">2.7.7.7</ecNumber>
    </recommendedName>
</protein>
<organism evidence="13 14">
    <name type="scientific">Pedobacter frigoris</name>
    <dbReference type="NCBI Taxonomy" id="2571272"/>
    <lineage>
        <taxon>Bacteria</taxon>
        <taxon>Pseudomonadati</taxon>
        <taxon>Bacteroidota</taxon>
        <taxon>Sphingobacteriia</taxon>
        <taxon>Sphingobacteriales</taxon>
        <taxon>Sphingobacteriaceae</taxon>
        <taxon>Pedobacter</taxon>
    </lineage>
</organism>
<dbReference type="PANTHER" id="PTHR11669:SF0">
    <property type="entry name" value="PROTEIN STICHEL-LIKE 2"/>
    <property type="match status" value="1"/>
</dbReference>
<evidence type="ECO:0000313" key="13">
    <source>
        <dbReference type="EMBL" id="TKC07148.1"/>
    </source>
</evidence>
<keyword evidence="6 11" id="KW-0547">Nucleotide-binding</keyword>
<evidence type="ECO:0000256" key="7">
    <source>
        <dbReference type="ARBA" id="ARBA00022833"/>
    </source>
</evidence>
<dbReference type="NCBIfam" id="TIGR01128">
    <property type="entry name" value="holA"/>
    <property type="match status" value="1"/>
</dbReference>
<keyword evidence="14" id="KW-1185">Reference proteome</keyword>
<evidence type="ECO:0000313" key="14">
    <source>
        <dbReference type="Proteomes" id="UP000307244"/>
    </source>
</evidence>
<dbReference type="NCBIfam" id="NF004046">
    <property type="entry name" value="PRK05563.1"/>
    <property type="match status" value="1"/>
</dbReference>
<dbReference type="Gene3D" id="1.10.8.60">
    <property type="match status" value="1"/>
</dbReference>
<dbReference type="Pfam" id="PF22608">
    <property type="entry name" value="DNAX_ATPase_lid"/>
    <property type="match status" value="1"/>
</dbReference>
<evidence type="ECO:0000256" key="5">
    <source>
        <dbReference type="ARBA" id="ARBA00022723"/>
    </source>
</evidence>
<dbReference type="InterPro" id="IPR008921">
    <property type="entry name" value="DNA_pol3_clamp-load_cplx_C"/>
</dbReference>
<dbReference type="Gene3D" id="1.20.272.10">
    <property type="match status" value="1"/>
</dbReference>
<dbReference type="GO" id="GO:0006261">
    <property type="term" value="P:DNA-templated DNA replication"/>
    <property type="evidence" value="ECO:0007669"/>
    <property type="project" value="TreeGrafter"/>
</dbReference>
<dbReference type="GO" id="GO:0046872">
    <property type="term" value="F:metal ion binding"/>
    <property type="evidence" value="ECO:0007669"/>
    <property type="project" value="UniProtKB-KW"/>
</dbReference>
<dbReference type="NCBIfam" id="TIGR02397">
    <property type="entry name" value="dnaX_nterm"/>
    <property type="match status" value="1"/>
</dbReference>
<evidence type="ECO:0000256" key="6">
    <source>
        <dbReference type="ARBA" id="ARBA00022741"/>
    </source>
</evidence>
<dbReference type="InterPro" id="IPR022754">
    <property type="entry name" value="DNA_pol_III_gamma-3"/>
</dbReference>
<dbReference type="NCBIfam" id="NF011531">
    <property type="entry name" value="PRK14971.1"/>
    <property type="match status" value="1"/>
</dbReference>
<evidence type="ECO:0000256" key="10">
    <source>
        <dbReference type="ARBA" id="ARBA00049244"/>
    </source>
</evidence>
<feature type="domain" description="AAA+ ATPase" evidence="12">
    <location>
        <begin position="38"/>
        <end position="181"/>
    </location>
</feature>
<keyword evidence="8 11" id="KW-0067">ATP-binding</keyword>
<evidence type="ECO:0000256" key="4">
    <source>
        <dbReference type="ARBA" id="ARBA00022705"/>
    </source>
</evidence>
<evidence type="ECO:0000256" key="8">
    <source>
        <dbReference type="ARBA" id="ARBA00022840"/>
    </source>
</evidence>
<comment type="caution">
    <text evidence="13">The sequence shown here is derived from an EMBL/GenBank/DDBJ whole genome shotgun (WGS) entry which is preliminary data.</text>
</comment>
<keyword evidence="7" id="KW-0862">Zinc</keyword>
<comment type="function">
    <text evidence="11">DNA polymerase III is a complex, multichain enzyme responsible for most of the replicative synthesis in bacteria. This DNA polymerase also exhibits 3' to 5' exonuclease activity.</text>
</comment>
<dbReference type="InterPro" id="IPR050238">
    <property type="entry name" value="DNA_Rep/Repair_Clamp_Loader"/>
</dbReference>
<dbReference type="RefSeq" id="WP_136835415.1">
    <property type="nucleotide sequence ID" value="NZ_SWBQ01000002.1"/>
</dbReference>
<evidence type="ECO:0000256" key="1">
    <source>
        <dbReference type="ARBA" id="ARBA00006360"/>
    </source>
</evidence>
<dbReference type="EMBL" id="SWBQ01000002">
    <property type="protein sequence ID" value="TKC07148.1"/>
    <property type="molecule type" value="Genomic_DNA"/>
</dbReference>
<reference evidence="13 14" key="1">
    <citation type="submission" date="2019-04" db="EMBL/GenBank/DDBJ databases">
        <title>Pedobacter sp. RP-3-15 sp. nov., isolated from Arctic soil.</title>
        <authorList>
            <person name="Dahal R.H."/>
            <person name="Kim D.-U."/>
        </authorList>
    </citation>
    <scope>NUCLEOTIDE SEQUENCE [LARGE SCALE GENOMIC DNA]</scope>
    <source>
        <strain evidence="13 14">RP-3-15</strain>
    </source>
</reference>
<dbReference type="OrthoDB" id="9810148at2"/>
<evidence type="ECO:0000256" key="3">
    <source>
        <dbReference type="ARBA" id="ARBA00022695"/>
    </source>
</evidence>
<dbReference type="EC" id="2.7.7.7" evidence="11"/>
<dbReference type="Gene3D" id="3.40.50.300">
    <property type="entry name" value="P-loop containing nucleotide triphosphate hydrolases"/>
    <property type="match status" value="1"/>
</dbReference>
<dbReference type="Pfam" id="PF13177">
    <property type="entry name" value="DNA_pol3_delta2"/>
    <property type="match status" value="1"/>
</dbReference>
<comment type="catalytic activity">
    <reaction evidence="10 11">
        <text>DNA(n) + a 2'-deoxyribonucleoside 5'-triphosphate = DNA(n+1) + diphosphate</text>
        <dbReference type="Rhea" id="RHEA:22508"/>
        <dbReference type="Rhea" id="RHEA-COMP:17339"/>
        <dbReference type="Rhea" id="RHEA-COMP:17340"/>
        <dbReference type="ChEBI" id="CHEBI:33019"/>
        <dbReference type="ChEBI" id="CHEBI:61560"/>
        <dbReference type="ChEBI" id="CHEBI:173112"/>
        <dbReference type="EC" id="2.7.7.7"/>
    </reaction>
</comment>
<dbReference type="InterPro" id="IPR003593">
    <property type="entry name" value="AAA+_ATPase"/>
</dbReference>
<dbReference type="CDD" id="cd18137">
    <property type="entry name" value="HLD_clamp_pol_III_gamma_tau"/>
    <property type="match status" value="1"/>
</dbReference>
<dbReference type="GO" id="GO:0003887">
    <property type="term" value="F:DNA-directed DNA polymerase activity"/>
    <property type="evidence" value="ECO:0007669"/>
    <property type="project" value="UniProtKB-KW"/>
</dbReference>
<sequence>MENFIVSARKYRPATFETVVGQHHITGTLKNAIKNNQLAQAFLFCGPRGVGKTTCARILAKTINCTNLTAEQEACGTCESCISFQTGHSFNFHELDAASNNSVDDIRSLIDQVRIPPQAGKYKIYIIDEVHMLSANAFNAFLKTLEEPPSYAIFILATTEKHKILPTILSRCQIFDFNRIQVDDISGHLNKIAQRENISVEADGLHIIAQKADGGLRDALSMFDQIVSYTNKNLTYKSVIDNLNILDYDYYFKLTQYLNTTDVSNSLILFDEILNNGFDGNNFINGLANHLRNLLVAKDPQTTKLLEVSETIKQKYITQSQQTPVSFILTALNLANQCDLNYKNSKNQRLQVELSLIKMCHIPSVLQLAQPNGNSATDEDQIKKKTNLSSAAPSKPAVQEFANNITSAPVDSTETVQKIPQQESKPLPVVPQPLHDQPKNTPPIPLTNPAPTAKIALNNNANAKISTLIPSLTDLERRAEEEENDGPKYITGEAREAFTYEQLMFYWNQYATKAKEDNKINVYTLLTSSDPVLDSPEEVTVHVEHKIQEGQLQDEMIDFLNFLRPRLKNFHLTIKSKQVARAVVNRLYTNVEKYQYLIEKNPKLEEMRKRFNLDVNS</sequence>
<dbReference type="FunFam" id="3.40.50.300:FF:000014">
    <property type="entry name" value="DNA polymerase III subunit gamma/tau"/>
    <property type="match status" value="1"/>
</dbReference>
<dbReference type="CDD" id="cd00009">
    <property type="entry name" value="AAA"/>
    <property type="match status" value="1"/>
</dbReference>
<name>A0A4V5NZG1_9SPHI</name>
<evidence type="ECO:0000256" key="2">
    <source>
        <dbReference type="ARBA" id="ARBA00022679"/>
    </source>
</evidence>
<keyword evidence="3 11" id="KW-0548">Nucleotidyltransferase</keyword>
<evidence type="ECO:0000256" key="11">
    <source>
        <dbReference type="RuleBase" id="RU364063"/>
    </source>
</evidence>
<dbReference type="SMART" id="SM00382">
    <property type="entry name" value="AAA"/>
    <property type="match status" value="1"/>
</dbReference>